<dbReference type="Gene3D" id="1.10.1740.10">
    <property type="match status" value="1"/>
</dbReference>
<evidence type="ECO:0000256" key="5">
    <source>
        <dbReference type="ARBA" id="ARBA00023163"/>
    </source>
</evidence>
<evidence type="ECO:0000259" key="6">
    <source>
        <dbReference type="Pfam" id="PF07638"/>
    </source>
</evidence>
<dbReference type="PANTHER" id="PTHR43133">
    <property type="entry name" value="RNA POLYMERASE ECF-TYPE SIGMA FACTO"/>
    <property type="match status" value="1"/>
</dbReference>
<gene>
    <name evidence="7" type="ORF">DES53_107341</name>
</gene>
<keyword evidence="4" id="KW-0238">DNA-binding</keyword>
<evidence type="ECO:0000256" key="4">
    <source>
        <dbReference type="ARBA" id="ARBA00023125"/>
    </source>
</evidence>
<dbReference type="InterPro" id="IPR014284">
    <property type="entry name" value="RNA_pol_sigma-70_dom"/>
</dbReference>
<dbReference type="InterPro" id="IPR053812">
    <property type="entry name" value="HTH_Sigma70_ECF-like"/>
</dbReference>
<evidence type="ECO:0000313" key="7">
    <source>
        <dbReference type="EMBL" id="RBP41508.1"/>
    </source>
</evidence>
<feature type="domain" description="RNA polymerase sigma-70 ECF-like HTH" evidence="6">
    <location>
        <begin position="71"/>
        <end position="196"/>
    </location>
</feature>
<dbReference type="InterPro" id="IPR039425">
    <property type="entry name" value="RNA_pol_sigma-70-like"/>
</dbReference>
<dbReference type="Gene3D" id="1.10.10.10">
    <property type="entry name" value="Winged helix-like DNA-binding domain superfamily/Winged helix DNA-binding domain"/>
    <property type="match status" value="1"/>
</dbReference>
<comment type="caution">
    <text evidence="7">The sequence shown here is derived from an EMBL/GenBank/DDBJ whole genome shotgun (WGS) entry which is preliminary data.</text>
</comment>
<sequence length="205" mass="22988">MDHAEPALSHELPATGELAFTLDDVPGLTTALKHGEEPAFTWLHHEWSARINRYCFALAAGDASFASEIAQASWLRIVRHMRVLADEQALWCWIACAARHAAADLRRKGGRYKRALERFKQWWSPLPETSAADDTASLMQAMEAALAQLTAEENLLLEGRYFTGESLETIGARLSISSRAVEGRLARLRQRLREEIAHQLRLQGT</sequence>
<reference evidence="7 8" key="1">
    <citation type="submission" date="2018-06" db="EMBL/GenBank/DDBJ databases">
        <title>Genomic Encyclopedia of Type Strains, Phase IV (KMG-IV): sequencing the most valuable type-strain genomes for metagenomic binning, comparative biology and taxonomic classification.</title>
        <authorList>
            <person name="Goeker M."/>
        </authorList>
    </citation>
    <scope>NUCLEOTIDE SEQUENCE [LARGE SCALE GENOMIC DNA]</scope>
    <source>
        <strain evidence="7 8">DSM 25532</strain>
    </source>
</reference>
<evidence type="ECO:0000256" key="1">
    <source>
        <dbReference type="ARBA" id="ARBA00010641"/>
    </source>
</evidence>
<evidence type="ECO:0000256" key="2">
    <source>
        <dbReference type="ARBA" id="ARBA00023015"/>
    </source>
</evidence>
<protein>
    <submittedName>
        <fullName evidence="7">RNA polymerase sigma factor (Sigma-70 family)</fullName>
    </submittedName>
</protein>
<keyword evidence="3" id="KW-0731">Sigma factor</keyword>
<dbReference type="GO" id="GO:0006352">
    <property type="term" value="P:DNA-templated transcription initiation"/>
    <property type="evidence" value="ECO:0007669"/>
    <property type="project" value="InterPro"/>
</dbReference>
<dbReference type="AlphaFoldDB" id="A0A366HG70"/>
<keyword evidence="8" id="KW-1185">Reference proteome</keyword>
<name>A0A366HG70_9BACT</name>
<keyword evidence="2" id="KW-0805">Transcription regulation</keyword>
<accession>A0A366HG70</accession>
<dbReference type="InterPro" id="IPR013325">
    <property type="entry name" value="RNA_pol_sigma_r2"/>
</dbReference>
<dbReference type="InterPro" id="IPR013324">
    <property type="entry name" value="RNA_pol_sigma_r3/r4-like"/>
</dbReference>
<dbReference type="SUPFAM" id="SSF88946">
    <property type="entry name" value="Sigma2 domain of RNA polymerase sigma factors"/>
    <property type="match status" value="1"/>
</dbReference>
<dbReference type="GO" id="GO:0003677">
    <property type="term" value="F:DNA binding"/>
    <property type="evidence" value="ECO:0007669"/>
    <property type="project" value="UniProtKB-KW"/>
</dbReference>
<evidence type="ECO:0000313" key="8">
    <source>
        <dbReference type="Proteomes" id="UP000253426"/>
    </source>
</evidence>
<evidence type="ECO:0000256" key="3">
    <source>
        <dbReference type="ARBA" id="ARBA00023082"/>
    </source>
</evidence>
<dbReference type="EMBL" id="QNRR01000007">
    <property type="protein sequence ID" value="RBP41508.1"/>
    <property type="molecule type" value="Genomic_DNA"/>
</dbReference>
<organism evidence="7 8">
    <name type="scientific">Roseimicrobium gellanilyticum</name>
    <dbReference type="NCBI Taxonomy" id="748857"/>
    <lineage>
        <taxon>Bacteria</taxon>
        <taxon>Pseudomonadati</taxon>
        <taxon>Verrucomicrobiota</taxon>
        <taxon>Verrucomicrobiia</taxon>
        <taxon>Verrucomicrobiales</taxon>
        <taxon>Verrucomicrobiaceae</taxon>
        <taxon>Roseimicrobium</taxon>
    </lineage>
</organism>
<dbReference type="Proteomes" id="UP000253426">
    <property type="component" value="Unassembled WGS sequence"/>
</dbReference>
<dbReference type="GO" id="GO:0016987">
    <property type="term" value="F:sigma factor activity"/>
    <property type="evidence" value="ECO:0007669"/>
    <property type="project" value="UniProtKB-KW"/>
</dbReference>
<dbReference type="NCBIfam" id="TIGR02937">
    <property type="entry name" value="sigma70-ECF"/>
    <property type="match status" value="1"/>
</dbReference>
<proteinExistence type="inferred from homology"/>
<keyword evidence="5" id="KW-0804">Transcription</keyword>
<dbReference type="SUPFAM" id="SSF88659">
    <property type="entry name" value="Sigma3 and sigma4 domains of RNA polymerase sigma factors"/>
    <property type="match status" value="1"/>
</dbReference>
<dbReference type="PANTHER" id="PTHR43133:SF8">
    <property type="entry name" value="RNA POLYMERASE SIGMA FACTOR HI_1459-RELATED"/>
    <property type="match status" value="1"/>
</dbReference>
<dbReference type="InterPro" id="IPR036388">
    <property type="entry name" value="WH-like_DNA-bd_sf"/>
</dbReference>
<comment type="similarity">
    <text evidence="1">Belongs to the sigma-70 factor family. ECF subfamily.</text>
</comment>
<dbReference type="Pfam" id="PF07638">
    <property type="entry name" value="Sigma70_ECF"/>
    <property type="match status" value="1"/>
</dbReference>